<dbReference type="PROSITE" id="PS50887">
    <property type="entry name" value="GGDEF"/>
    <property type="match status" value="1"/>
</dbReference>
<dbReference type="PANTHER" id="PTHR44757">
    <property type="entry name" value="DIGUANYLATE CYCLASE DGCP"/>
    <property type="match status" value="1"/>
</dbReference>
<evidence type="ECO:0000256" key="5">
    <source>
        <dbReference type="ARBA" id="ARBA00023136"/>
    </source>
</evidence>
<dbReference type="Gene3D" id="3.20.20.450">
    <property type="entry name" value="EAL domain"/>
    <property type="match status" value="1"/>
</dbReference>
<dbReference type="InterPro" id="IPR000160">
    <property type="entry name" value="GGDEF_dom"/>
</dbReference>
<dbReference type="InterPro" id="IPR029787">
    <property type="entry name" value="Nucleotide_cyclase"/>
</dbReference>
<evidence type="ECO:0000256" key="7">
    <source>
        <dbReference type="SAM" id="MobiDB-lite"/>
    </source>
</evidence>
<feature type="domain" description="PAC" evidence="10">
    <location>
        <begin position="512"/>
        <end position="571"/>
    </location>
</feature>
<dbReference type="PROSITE" id="PS50883">
    <property type="entry name" value="EAL"/>
    <property type="match status" value="1"/>
</dbReference>
<proteinExistence type="predicted"/>
<dbReference type="SMART" id="SM00267">
    <property type="entry name" value="GGDEF"/>
    <property type="match status" value="1"/>
</dbReference>
<feature type="transmembrane region" description="Helical" evidence="8">
    <location>
        <begin position="236"/>
        <end position="269"/>
    </location>
</feature>
<keyword evidence="3 8" id="KW-0812">Transmembrane</keyword>
<feature type="domain" description="GGDEF" evidence="12">
    <location>
        <begin position="603"/>
        <end position="738"/>
    </location>
</feature>
<dbReference type="AlphaFoldDB" id="A2SDI4"/>
<feature type="transmembrane region" description="Helical" evidence="8">
    <location>
        <begin position="76"/>
        <end position="94"/>
    </location>
</feature>
<evidence type="ECO:0000256" key="8">
    <source>
        <dbReference type="SAM" id="Phobius"/>
    </source>
</evidence>
<dbReference type="Gene3D" id="3.30.450.20">
    <property type="entry name" value="PAS domain"/>
    <property type="match status" value="2"/>
</dbReference>
<dbReference type="InterPro" id="IPR013656">
    <property type="entry name" value="PAS_4"/>
</dbReference>
<gene>
    <name evidence="13" type="ordered locus">Mpe_A0661</name>
</gene>
<reference evidence="13 14" key="1">
    <citation type="journal article" date="2007" name="J. Bacteriol.">
        <title>Whole-genome analysis of the methyl tert-butyl ether-degrading beta-proteobacterium Methylibium petroleiphilum PM1.</title>
        <authorList>
            <person name="Kane S.R."/>
            <person name="Chakicherla A.Y."/>
            <person name="Chain P.S.G."/>
            <person name="Schmidt R."/>
            <person name="Shin M.W."/>
            <person name="Legler T.C."/>
            <person name="Scow K.M."/>
            <person name="Larimer F.W."/>
            <person name="Lucas S.M."/>
            <person name="Richardson P.M."/>
            <person name="Hristova K.R."/>
        </authorList>
    </citation>
    <scope>NUCLEOTIDE SEQUENCE [LARGE SCALE GENOMIC DNA]</scope>
    <source>
        <strain evidence="14">ATCC BAA-1232 / LMG 22953 / PM1</strain>
    </source>
</reference>
<evidence type="ECO:0000256" key="3">
    <source>
        <dbReference type="ARBA" id="ARBA00022692"/>
    </source>
</evidence>
<dbReference type="eggNOG" id="COG3290">
    <property type="taxonomic scope" value="Bacteria"/>
</dbReference>
<feature type="transmembrane region" description="Helical" evidence="8">
    <location>
        <begin position="134"/>
        <end position="158"/>
    </location>
</feature>
<feature type="transmembrane region" description="Helical" evidence="8">
    <location>
        <begin position="100"/>
        <end position="122"/>
    </location>
</feature>
<dbReference type="InterPro" id="IPR035919">
    <property type="entry name" value="EAL_sf"/>
</dbReference>
<dbReference type="CDD" id="cd01948">
    <property type="entry name" value="EAL"/>
    <property type="match status" value="1"/>
</dbReference>
<dbReference type="InterPro" id="IPR001633">
    <property type="entry name" value="EAL_dom"/>
</dbReference>
<feature type="domain" description="PAC" evidence="10">
    <location>
        <begin position="388"/>
        <end position="440"/>
    </location>
</feature>
<dbReference type="Pfam" id="PF13426">
    <property type="entry name" value="PAS_9"/>
    <property type="match status" value="1"/>
</dbReference>
<dbReference type="InterPro" id="IPR043128">
    <property type="entry name" value="Rev_trsase/Diguanyl_cyclase"/>
</dbReference>
<dbReference type="STRING" id="420662.Mpe_A0661"/>
<dbReference type="InterPro" id="IPR000014">
    <property type="entry name" value="PAS"/>
</dbReference>
<evidence type="ECO:0000259" key="10">
    <source>
        <dbReference type="PROSITE" id="PS50113"/>
    </source>
</evidence>
<dbReference type="CDD" id="cd01949">
    <property type="entry name" value="GGDEF"/>
    <property type="match status" value="1"/>
</dbReference>
<evidence type="ECO:0000313" key="13">
    <source>
        <dbReference type="EMBL" id="ABM93623.1"/>
    </source>
</evidence>
<dbReference type="KEGG" id="mpt:Mpe_A0661"/>
<dbReference type="SUPFAM" id="SSF141868">
    <property type="entry name" value="EAL domain-like"/>
    <property type="match status" value="1"/>
</dbReference>
<dbReference type="Pfam" id="PF00990">
    <property type="entry name" value="GGDEF"/>
    <property type="match status" value="1"/>
</dbReference>
<keyword evidence="14" id="KW-1185">Reference proteome</keyword>
<dbReference type="SMART" id="SM00052">
    <property type="entry name" value="EAL"/>
    <property type="match status" value="1"/>
</dbReference>
<comment type="catalytic activity">
    <reaction evidence="6">
        <text>3',3'-c-di-GMP + H2O = 5'-phosphoguanylyl(3'-&gt;5')guanosine + H(+)</text>
        <dbReference type="Rhea" id="RHEA:24902"/>
        <dbReference type="ChEBI" id="CHEBI:15377"/>
        <dbReference type="ChEBI" id="CHEBI:15378"/>
        <dbReference type="ChEBI" id="CHEBI:58754"/>
        <dbReference type="ChEBI" id="CHEBI:58805"/>
        <dbReference type="EC" id="3.1.4.52"/>
    </reaction>
    <physiologicalReaction direction="left-to-right" evidence="6">
        <dbReference type="Rhea" id="RHEA:24903"/>
    </physiologicalReaction>
</comment>
<dbReference type="Pfam" id="PF08448">
    <property type="entry name" value="PAS_4"/>
    <property type="match status" value="1"/>
</dbReference>
<dbReference type="eggNOG" id="COG5001">
    <property type="taxonomic scope" value="Bacteria"/>
</dbReference>
<feature type="transmembrane region" description="Helical" evidence="8">
    <location>
        <begin position="281"/>
        <end position="301"/>
    </location>
</feature>
<dbReference type="EMBL" id="CP000555">
    <property type="protein sequence ID" value="ABM93623.1"/>
    <property type="molecule type" value="Genomic_DNA"/>
</dbReference>
<organism evidence="13 14">
    <name type="scientific">Methylibium petroleiphilum (strain ATCC BAA-1232 / LMG 22953 / PM1)</name>
    <dbReference type="NCBI Taxonomy" id="420662"/>
    <lineage>
        <taxon>Bacteria</taxon>
        <taxon>Pseudomonadati</taxon>
        <taxon>Pseudomonadota</taxon>
        <taxon>Betaproteobacteria</taxon>
        <taxon>Burkholderiales</taxon>
        <taxon>Sphaerotilaceae</taxon>
        <taxon>Methylibium</taxon>
    </lineage>
</organism>
<dbReference type="InterPro" id="IPR000700">
    <property type="entry name" value="PAS-assoc_C"/>
</dbReference>
<feature type="transmembrane region" description="Helical" evidence="8">
    <location>
        <begin position="51"/>
        <end position="69"/>
    </location>
</feature>
<dbReference type="NCBIfam" id="TIGR00229">
    <property type="entry name" value="sensory_box"/>
    <property type="match status" value="2"/>
</dbReference>
<dbReference type="FunFam" id="3.20.20.450:FF:000001">
    <property type="entry name" value="Cyclic di-GMP phosphodiesterase yahA"/>
    <property type="match status" value="1"/>
</dbReference>
<name>A2SDI4_METPP</name>
<evidence type="ECO:0000259" key="11">
    <source>
        <dbReference type="PROSITE" id="PS50883"/>
    </source>
</evidence>
<sequence>MTNDPMASGGFPPTPRAQPERPERSLAASLALLAVLHFVFAYGAIHLSRQPGSVATLWYANAVVAVVLLSRRRAEWPLHLLAMAVANVAANLFSGHAPGLSLSFLLPNLLEASLAAALLRLAGPPARCVQQVGALLWALVLGAVVPSLVGATMGAAVLSMQFDAPVGSLWSAWFVGTVIGGVSVLPLGLLLLARGGRAVWAALARPAVAAVVLVAVATAASASVFSHFRYVYVSVALMLVAAVGGFAGAATGGLLASLSVGIVIALGLFQPGPGEGWLETVAFYLPVVLTLVPPLLLAAAMERNRQHVHEIEDREAQFRTLYERTPVMMHSVDVERRLVAVNDAWLARLGYERSEVLGRRSTEFLTAESRERAERSIIPRFMREGELRDMDYQMVTRSGEVLDVQISAIWETDAHGQPLRTLAVLKDVTEQKRLALELAAEKERIEVTLHSIGDGVISTDEAGRITYLNPVAEQMVGCLLAQARGLPFAQVVQLFDQESGAPLPSPVEQCLQDREVYGVRESAALRHRSGRDYGVQISAAPIAGRDGRVLGAVMVFQDVTEARGLAQKMSYLAHHDGLTGLPNRVLFQDRVHQACQSGRRHGRRFAVIFMDLDHFKHVNDSLGHAVGDELLKAVAQRLTGALRASDTICRLGGDEFVVLLSDLDDVEVDGVAEVAKKILRQVAQPCVLGGTEVNVGASLGIALFPGDGEDPDTLMKRADAAMYRSKREGRNRYHFFSKAVDDAASARLQLEADMRRALAAGQFIVHYQPVVHGRTRDAVAVEALLRWDRAGQGLQSPAVFIPVAEESGLIVPMGHWVLRQACEQLRAWSGTALGGISVAVNVSPVQLAQADFVDTVADVLHATGVDGSRLEFEITESTLMQDPEATLEMLRRLKGLGVRIAIDDFGTGYSSLGHLKRFPVDTLKIDHTFVRDLEADADDRELVRAILAMARSLRLHVVAEGVETEAQAAILAAMECPAFQGYLFARPAGAAVTAAWLQDRAATLAR</sequence>
<dbReference type="Pfam" id="PF00563">
    <property type="entry name" value="EAL"/>
    <property type="match status" value="1"/>
</dbReference>
<dbReference type="Pfam" id="PF05231">
    <property type="entry name" value="MASE1"/>
    <property type="match status" value="1"/>
</dbReference>
<evidence type="ECO:0000313" key="14">
    <source>
        <dbReference type="Proteomes" id="UP000000366"/>
    </source>
</evidence>
<dbReference type="PROSITE" id="PS50113">
    <property type="entry name" value="PAC"/>
    <property type="match status" value="2"/>
</dbReference>
<dbReference type="GO" id="GO:0071732">
    <property type="term" value="P:cellular response to nitric oxide"/>
    <property type="evidence" value="ECO:0007669"/>
    <property type="project" value="UniProtKB-ARBA"/>
</dbReference>
<keyword evidence="5 8" id="KW-0472">Membrane</keyword>
<dbReference type="InterPro" id="IPR007895">
    <property type="entry name" value="MASE1"/>
</dbReference>
<evidence type="ECO:0000259" key="12">
    <source>
        <dbReference type="PROSITE" id="PS50887"/>
    </source>
</evidence>
<accession>A2SDI4</accession>
<evidence type="ECO:0000259" key="9">
    <source>
        <dbReference type="PROSITE" id="PS50112"/>
    </source>
</evidence>
<dbReference type="FunFam" id="3.30.70.270:FF:000001">
    <property type="entry name" value="Diguanylate cyclase domain protein"/>
    <property type="match status" value="1"/>
</dbReference>
<feature type="transmembrane region" description="Helical" evidence="8">
    <location>
        <begin position="26"/>
        <end position="45"/>
    </location>
</feature>
<dbReference type="PROSITE" id="PS50112">
    <property type="entry name" value="PAS"/>
    <property type="match status" value="2"/>
</dbReference>
<feature type="domain" description="PAS" evidence="9">
    <location>
        <begin position="441"/>
        <end position="514"/>
    </location>
</feature>
<dbReference type="NCBIfam" id="TIGR00254">
    <property type="entry name" value="GGDEF"/>
    <property type="match status" value="1"/>
</dbReference>
<feature type="transmembrane region" description="Helical" evidence="8">
    <location>
        <begin position="170"/>
        <end position="192"/>
    </location>
</feature>
<feature type="domain" description="EAL" evidence="11">
    <location>
        <begin position="747"/>
        <end position="1001"/>
    </location>
</feature>
<dbReference type="SMART" id="SM00086">
    <property type="entry name" value="PAC"/>
    <property type="match status" value="2"/>
</dbReference>
<evidence type="ECO:0000256" key="1">
    <source>
        <dbReference type="ARBA" id="ARBA00004651"/>
    </source>
</evidence>
<dbReference type="CDD" id="cd00130">
    <property type="entry name" value="PAS"/>
    <property type="match status" value="2"/>
</dbReference>
<dbReference type="HOGENOM" id="CLU_000445_70_49_4"/>
<keyword evidence="2" id="KW-1003">Cell membrane</keyword>
<dbReference type="RefSeq" id="WP_011828261.1">
    <property type="nucleotide sequence ID" value="NC_008825.1"/>
</dbReference>
<dbReference type="SUPFAM" id="SSF55785">
    <property type="entry name" value="PYP-like sensor domain (PAS domain)"/>
    <property type="match status" value="2"/>
</dbReference>
<dbReference type="GO" id="GO:0071111">
    <property type="term" value="F:cyclic-guanylate-specific phosphodiesterase activity"/>
    <property type="evidence" value="ECO:0007669"/>
    <property type="project" value="UniProtKB-EC"/>
</dbReference>
<dbReference type="InterPro" id="IPR001610">
    <property type="entry name" value="PAC"/>
</dbReference>
<feature type="domain" description="PAS" evidence="9">
    <location>
        <begin position="314"/>
        <end position="385"/>
    </location>
</feature>
<feature type="transmembrane region" description="Helical" evidence="8">
    <location>
        <begin position="199"/>
        <end position="224"/>
    </location>
</feature>
<dbReference type="SMART" id="SM00091">
    <property type="entry name" value="PAS"/>
    <property type="match status" value="2"/>
</dbReference>
<dbReference type="InterPro" id="IPR035965">
    <property type="entry name" value="PAS-like_dom_sf"/>
</dbReference>
<feature type="region of interest" description="Disordered" evidence="7">
    <location>
        <begin position="1"/>
        <end position="20"/>
    </location>
</feature>
<dbReference type="GO" id="GO:0005886">
    <property type="term" value="C:plasma membrane"/>
    <property type="evidence" value="ECO:0007669"/>
    <property type="project" value="UniProtKB-SubCell"/>
</dbReference>
<comment type="subcellular location">
    <subcellularLocation>
        <location evidence="1">Cell membrane</location>
        <topology evidence="1">Multi-pass membrane protein</topology>
    </subcellularLocation>
</comment>
<keyword evidence="4 8" id="KW-1133">Transmembrane helix</keyword>
<dbReference type="SUPFAM" id="SSF55073">
    <property type="entry name" value="Nucleotide cyclase"/>
    <property type="match status" value="1"/>
</dbReference>
<dbReference type="eggNOG" id="COG3447">
    <property type="taxonomic scope" value="Bacteria"/>
</dbReference>
<evidence type="ECO:0000256" key="4">
    <source>
        <dbReference type="ARBA" id="ARBA00022989"/>
    </source>
</evidence>
<dbReference type="Gene3D" id="3.30.70.270">
    <property type="match status" value="1"/>
</dbReference>
<evidence type="ECO:0000256" key="2">
    <source>
        <dbReference type="ARBA" id="ARBA00022475"/>
    </source>
</evidence>
<dbReference type="Proteomes" id="UP000000366">
    <property type="component" value="Chromosome"/>
</dbReference>
<protein>
    <submittedName>
        <fullName evidence="13">Signal transduction protein</fullName>
    </submittedName>
</protein>
<dbReference type="PANTHER" id="PTHR44757:SF4">
    <property type="entry name" value="DIGUANYLATE CYCLASE DGCE-RELATED"/>
    <property type="match status" value="1"/>
</dbReference>
<dbReference type="InterPro" id="IPR052155">
    <property type="entry name" value="Biofilm_reg_signaling"/>
</dbReference>
<evidence type="ECO:0000256" key="6">
    <source>
        <dbReference type="ARBA" id="ARBA00051114"/>
    </source>
</evidence>